<proteinExistence type="predicted"/>
<sequence length="257" mass="28134">MKKRVVIATLAVFFLAGGIAYGVHHNSEVQAREIAQKKQEEQVKKEADNLKSAENAVDQAYKTRNEKDIESANVSIDGLSDNQEAEKTRLAKKLSKLVDLLKQVSDLNIALDKATKSKAEEDIRAVQALLDKVTDSYLKSDKETIQNKLNSLIEEIKKEATEKEIAQADDFNVSTELAQPAEQAQSQQNNQPIYQEQQQNYQQPSYQQPTTPNYQPPAPVPNNPLPSGPAGGTPGNASGIQDSPGGNDSIGGIEWGH</sequence>
<evidence type="ECO:0000256" key="1">
    <source>
        <dbReference type="SAM" id="Coils"/>
    </source>
</evidence>
<accession>A0A4P5P3K7</accession>
<gene>
    <name evidence="3" type="ORF">NRIC_00410</name>
</gene>
<organism evidence="3 4">
    <name type="scientific">Enterococcus florum</name>
    <dbReference type="NCBI Taxonomy" id="2480627"/>
    <lineage>
        <taxon>Bacteria</taxon>
        <taxon>Bacillati</taxon>
        <taxon>Bacillota</taxon>
        <taxon>Bacilli</taxon>
        <taxon>Lactobacillales</taxon>
        <taxon>Enterococcaceae</taxon>
        <taxon>Enterococcus</taxon>
    </lineage>
</organism>
<evidence type="ECO:0000313" key="3">
    <source>
        <dbReference type="EMBL" id="GCF92150.1"/>
    </source>
</evidence>
<comment type="caution">
    <text evidence="3">The sequence shown here is derived from an EMBL/GenBank/DDBJ whole genome shotgun (WGS) entry which is preliminary data.</text>
</comment>
<dbReference type="RefSeq" id="WP_146620671.1">
    <property type="nucleotide sequence ID" value="NZ_BJCC01000001.1"/>
</dbReference>
<dbReference type="EMBL" id="BJCC01000001">
    <property type="protein sequence ID" value="GCF92150.1"/>
    <property type="molecule type" value="Genomic_DNA"/>
</dbReference>
<dbReference type="AlphaFoldDB" id="A0A4P5P3K7"/>
<feature type="compositionally biased region" description="Pro residues" evidence="2">
    <location>
        <begin position="214"/>
        <end position="227"/>
    </location>
</feature>
<feature type="coiled-coil region" evidence="1">
    <location>
        <begin position="116"/>
        <end position="169"/>
    </location>
</feature>
<dbReference type="OrthoDB" id="2243851at2"/>
<keyword evidence="4" id="KW-1185">Reference proteome</keyword>
<reference evidence="4" key="1">
    <citation type="submission" date="2019-02" db="EMBL/GenBank/DDBJ databases">
        <title>Draft genome sequence of Enterococcus sp. Gos25-1.</title>
        <authorList>
            <person name="Tanaka N."/>
            <person name="Shiwa Y."/>
            <person name="Fujita N."/>
        </authorList>
    </citation>
    <scope>NUCLEOTIDE SEQUENCE [LARGE SCALE GENOMIC DNA]</scope>
    <source>
        <strain evidence="4">Gos25-1</strain>
    </source>
</reference>
<feature type="compositionally biased region" description="Polar residues" evidence="2">
    <location>
        <begin position="235"/>
        <end position="246"/>
    </location>
</feature>
<feature type="region of interest" description="Disordered" evidence="2">
    <location>
        <begin position="178"/>
        <end position="257"/>
    </location>
</feature>
<dbReference type="Proteomes" id="UP000290567">
    <property type="component" value="Unassembled WGS sequence"/>
</dbReference>
<feature type="compositionally biased region" description="Low complexity" evidence="2">
    <location>
        <begin position="178"/>
        <end position="213"/>
    </location>
</feature>
<name>A0A4P5P3K7_9ENTE</name>
<evidence type="ECO:0000256" key="2">
    <source>
        <dbReference type="SAM" id="MobiDB-lite"/>
    </source>
</evidence>
<feature type="coiled-coil region" evidence="1">
    <location>
        <begin position="36"/>
        <end position="63"/>
    </location>
</feature>
<keyword evidence="1" id="KW-0175">Coiled coil</keyword>
<evidence type="ECO:0000313" key="4">
    <source>
        <dbReference type="Proteomes" id="UP000290567"/>
    </source>
</evidence>
<protein>
    <submittedName>
        <fullName evidence="3">Uncharacterized protein</fullName>
    </submittedName>
</protein>